<dbReference type="InterPro" id="IPR029028">
    <property type="entry name" value="Alpha/beta_knot_MTases"/>
</dbReference>
<feature type="binding site" evidence="5">
    <location>
        <position position="74"/>
    </location>
    <ligand>
        <name>S-adenosyl-L-methionine</name>
        <dbReference type="ChEBI" id="CHEBI:59789"/>
    </ligand>
</feature>
<keyword evidence="5" id="KW-0698">rRNA processing</keyword>
<dbReference type="PANTHER" id="PTHR33603">
    <property type="entry name" value="METHYLTRANSFERASE"/>
    <property type="match status" value="1"/>
</dbReference>
<dbReference type="Pfam" id="PF02590">
    <property type="entry name" value="SPOUT_MTase"/>
    <property type="match status" value="1"/>
</dbReference>
<dbReference type="InterPro" id="IPR003742">
    <property type="entry name" value="RlmH-like"/>
</dbReference>
<evidence type="ECO:0000256" key="5">
    <source>
        <dbReference type="HAMAP-Rule" id="MF_00658"/>
    </source>
</evidence>
<dbReference type="CDD" id="cd18081">
    <property type="entry name" value="RlmH-like"/>
    <property type="match status" value="1"/>
</dbReference>
<comment type="catalytic activity">
    <reaction evidence="5">
        <text>pseudouridine(1915) in 23S rRNA + S-adenosyl-L-methionine = N(3)-methylpseudouridine(1915) in 23S rRNA + S-adenosyl-L-homocysteine + H(+)</text>
        <dbReference type="Rhea" id="RHEA:42752"/>
        <dbReference type="Rhea" id="RHEA-COMP:10221"/>
        <dbReference type="Rhea" id="RHEA-COMP:10222"/>
        <dbReference type="ChEBI" id="CHEBI:15378"/>
        <dbReference type="ChEBI" id="CHEBI:57856"/>
        <dbReference type="ChEBI" id="CHEBI:59789"/>
        <dbReference type="ChEBI" id="CHEBI:65314"/>
        <dbReference type="ChEBI" id="CHEBI:74486"/>
        <dbReference type="EC" id="2.1.1.177"/>
    </reaction>
</comment>
<evidence type="ECO:0000313" key="6">
    <source>
        <dbReference type="EMBL" id="AMD88948.1"/>
    </source>
</evidence>
<dbReference type="Proteomes" id="UP000069241">
    <property type="component" value="Chromosome"/>
</dbReference>
<dbReference type="PIRSF" id="PIRSF004505">
    <property type="entry name" value="MT_bac"/>
    <property type="match status" value="1"/>
</dbReference>
<gene>
    <name evidence="5" type="primary">rlmH</name>
    <name evidence="6" type="ORF">AXF13_01775</name>
</gene>
<dbReference type="GO" id="GO:0005737">
    <property type="term" value="C:cytoplasm"/>
    <property type="evidence" value="ECO:0007669"/>
    <property type="project" value="UniProtKB-SubCell"/>
</dbReference>
<comment type="similarity">
    <text evidence="4 5">Belongs to the RNA methyltransferase RlmH family.</text>
</comment>
<keyword evidence="7" id="KW-1185">Reference proteome</keyword>
<dbReference type="HAMAP" id="MF_00658">
    <property type="entry name" value="23SrRNA_methyltr_H"/>
    <property type="match status" value="1"/>
</dbReference>
<dbReference type="EC" id="2.1.1.177" evidence="5"/>
<accession>A0A0X8JIE4</accession>
<evidence type="ECO:0000256" key="1">
    <source>
        <dbReference type="ARBA" id="ARBA00022603"/>
    </source>
</evidence>
<feature type="binding site" evidence="5">
    <location>
        <position position="106"/>
    </location>
    <ligand>
        <name>S-adenosyl-L-methionine</name>
        <dbReference type="ChEBI" id="CHEBI:59789"/>
    </ligand>
</feature>
<evidence type="ECO:0000313" key="7">
    <source>
        <dbReference type="Proteomes" id="UP000069241"/>
    </source>
</evidence>
<dbReference type="AlphaFoldDB" id="A0A0X8JIE4"/>
<evidence type="ECO:0000256" key="4">
    <source>
        <dbReference type="ARBA" id="ARBA00038303"/>
    </source>
</evidence>
<evidence type="ECO:0000256" key="2">
    <source>
        <dbReference type="ARBA" id="ARBA00022679"/>
    </source>
</evidence>
<dbReference type="EMBL" id="CP014229">
    <property type="protein sequence ID" value="AMD88948.1"/>
    <property type="molecule type" value="Genomic_DNA"/>
</dbReference>
<evidence type="ECO:0000256" key="3">
    <source>
        <dbReference type="ARBA" id="ARBA00022691"/>
    </source>
</evidence>
<keyword evidence="2 5" id="KW-0808">Transferase</keyword>
<dbReference type="PANTHER" id="PTHR33603:SF1">
    <property type="entry name" value="RIBOSOMAL RNA LARGE SUBUNIT METHYLTRANSFERASE H"/>
    <property type="match status" value="1"/>
</dbReference>
<feature type="binding site" evidence="5">
    <location>
        <begin position="125"/>
        <end position="130"/>
    </location>
    <ligand>
        <name>S-adenosyl-L-methionine</name>
        <dbReference type="ChEBI" id="CHEBI:59789"/>
    </ligand>
</feature>
<keyword evidence="3 5" id="KW-0949">S-adenosyl-L-methionine</keyword>
<protein>
    <recommendedName>
        <fullName evidence="5">Ribosomal RNA large subunit methyltransferase H</fullName>
        <ecNumber evidence="5">2.1.1.177</ecNumber>
    </recommendedName>
    <alternativeName>
        <fullName evidence="5">23S rRNA (pseudouridine1915-N3)-methyltransferase</fullName>
    </alternativeName>
    <alternativeName>
        <fullName evidence="5">23S rRNA m3Psi1915 methyltransferase</fullName>
    </alternativeName>
    <alternativeName>
        <fullName evidence="5">rRNA (pseudouridine-N3-)-methyltransferase RlmH</fullName>
    </alternativeName>
</protein>
<comment type="subunit">
    <text evidence="5">Homodimer.</text>
</comment>
<dbReference type="KEGG" id="dfi:AXF13_01775"/>
<name>A0A0X8JIE4_9BACT</name>
<dbReference type="STRING" id="44742.AXF13_01775"/>
<dbReference type="Gene3D" id="3.40.1280.10">
    <property type="match status" value="1"/>
</dbReference>
<reference evidence="7" key="1">
    <citation type="submission" date="2016-02" db="EMBL/GenBank/DDBJ databases">
        <authorList>
            <person name="Holder M.E."/>
            <person name="Ajami N.J."/>
            <person name="Petrosino J.F."/>
        </authorList>
    </citation>
    <scope>NUCLEOTIDE SEQUENCE [LARGE SCALE GENOMIC DNA]</scope>
    <source>
        <strain evidence="7">CCUG 45958</strain>
    </source>
</reference>
<proteinExistence type="inferred from homology"/>
<comment type="function">
    <text evidence="5">Specifically methylates the pseudouridine at position 1915 (m3Psi1915) in 23S rRNA.</text>
</comment>
<dbReference type="RefSeq" id="WP_062251422.1">
    <property type="nucleotide sequence ID" value="NZ_CP014229.1"/>
</dbReference>
<dbReference type="GO" id="GO:0070038">
    <property type="term" value="F:rRNA (pseudouridine-N3-)-methyltransferase activity"/>
    <property type="evidence" value="ECO:0007669"/>
    <property type="project" value="UniProtKB-UniRule"/>
</dbReference>
<keyword evidence="1 5" id="KW-0489">Methyltransferase</keyword>
<comment type="subcellular location">
    <subcellularLocation>
        <location evidence="5">Cytoplasm</location>
    </subcellularLocation>
</comment>
<keyword evidence="5" id="KW-0963">Cytoplasm</keyword>
<dbReference type="SUPFAM" id="SSF75217">
    <property type="entry name" value="alpha/beta knot"/>
    <property type="match status" value="1"/>
</dbReference>
<dbReference type="InterPro" id="IPR029026">
    <property type="entry name" value="tRNA_m1G_MTases_N"/>
</dbReference>
<sequence length="157" mass="17671">MTGKPLRLISVGRLKTPFWKDAAAHYLARITRWRRLECTEVRDGDAALPPDRRNSLEGRRILEALAPQDVPLVLDERGLSLTSPQLAALLGQLDQEARGRACFIVGGAWGLDEAVRGRAYRLISLSAMTLPHELARVVLLEQLYRAECILRKVPYHH</sequence>
<organism evidence="6 7">
    <name type="scientific">Desulfovibrio fairfieldensis</name>
    <dbReference type="NCBI Taxonomy" id="44742"/>
    <lineage>
        <taxon>Bacteria</taxon>
        <taxon>Pseudomonadati</taxon>
        <taxon>Thermodesulfobacteriota</taxon>
        <taxon>Desulfovibrionia</taxon>
        <taxon>Desulfovibrionales</taxon>
        <taxon>Desulfovibrionaceae</taxon>
        <taxon>Desulfovibrio</taxon>
    </lineage>
</organism>